<dbReference type="STRING" id="120956.SAMN05421791_11024"/>
<protein>
    <submittedName>
        <fullName evidence="3">LPXTG-motif cell wall anchor domain-containing protein</fullName>
    </submittedName>
</protein>
<dbReference type="PANTHER" id="PTHR45661">
    <property type="entry name" value="SURFACE ANTIGEN"/>
    <property type="match status" value="1"/>
</dbReference>
<evidence type="ECO:0000313" key="4">
    <source>
        <dbReference type="Proteomes" id="UP000199708"/>
    </source>
</evidence>
<dbReference type="EMBL" id="FNCK01000010">
    <property type="protein sequence ID" value="SDG47116.1"/>
    <property type="molecule type" value="Genomic_DNA"/>
</dbReference>
<gene>
    <name evidence="3" type="ORF">SAMN05421791_11024</name>
</gene>
<feature type="compositionally biased region" description="Basic and acidic residues" evidence="1">
    <location>
        <begin position="116"/>
        <end position="127"/>
    </location>
</feature>
<dbReference type="SUPFAM" id="SSF52058">
    <property type="entry name" value="L domain-like"/>
    <property type="match status" value="1"/>
</dbReference>
<feature type="region of interest" description="Disordered" evidence="1">
    <location>
        <begin position="575"/>
        <end position="780"/>
    </location>
</feature>
<accession>A0A1G7UHT2</accession>
<dbReference type="Gene3D" id="3.80.10.10">
    <property type="entry name" value="Ribonuclease Inhibitor"/>
    <property type="match status" value="1"/>
</dbReference>
<evidence type="ECO:0000256" key="2">
    <source>
        <dbReference type="SAM" id="SignalP"/>
    </source>
</evidence>
<dbReference type="InterPro" id="IPR026906">
    <property type="entry name" value="LRR_5"/>
</dbReference>
<reference evidence="3 4" key="1">
    <citation type="submission" date="2016-10" db="EMBL/GenBank/DDBJ databases">
        <authorList>
            <person name="de Groot N.N."/>
        </authorList>
    </citation>
    <scope>NUCLEOTIDE SEQUENCE [LARGE SCALE GENOMIC DNA]</scope>
    <source>
        <strain evidence="3 4">ATCC BAA-466</strain>
    </source>
</reference>
<dbReference type="PANTHER" id="PTHR45661:SF3">
    <property type="entry name" value="IG-LIKE DOMAIN-CONTAINING PROTEIN"/>
    <property type="match status" value="1"/>
</dbReference>
<organism evidence="3 4">
    <name type="scientific">Facklamia miroungae</name>
    <dbReference type="NCBI Taxonomy" id="120956"/>
    <lineage>
        <taxon>Bacteria</taxon>
        <taxon>Bacillati</taxon>
        <taxon>Bacillota</taxon>
        <taxon>Bacilli</taxon>
        <taxon>Lactobacillales</taxon>
        <taxon>Aerococcaceae</taxon>
        <taxon>Facklamia</taxon>
    </lineage>
</organism>
<dbReference type="OrthoDB" id="9764953at2"/>
<name>A0A1G7UHT2_9LACT</name>
<dbReference type="AlphaFoldDB" id="A0A1G7UHT2"/>
<feature type="compositionally biased region" description="Polar residues" evidence="1">
    <location>
        <begin position="763"/>
        <end position="774"/>
    </location>
</feature>
<proteinExistence type="predicted"/>
<feature type="compositionally biased region" description="Acidic residues" evidence="1">
    <location>
        <begin position="575"/>
        <end position="736"/>
    </location>
</feature>
<dbReference type="InterPro" id="IPR032675">
    <property type="entry name" value="LRR_dom_sf"/>
</dbReference>
<feature type="signal peptide" evidence="2">
    <location>
        <begin position="1"/>
        <end position="27"/>
    </location>
</feature>
<feature type="chain" id="PRO_5011752781" evidence="2">
    <location>
        <begin position="28"/>
        <end position="810"/>
    </location>
</feature>
<feature type="region of interest" description="Disordered" evidence="1">
    <location>
        <begin position="72"/>
        <end position="95"/>
    </location>
</feature>
<feature type="compositionally biased region" description="Polar residues" evidence="1">
    <location>
        <begin position="128"/>
        <end position="152"/>
    </location>
</feature>
<dbReference type="Proteomes" id="UP000199708">
    <property type="component" value="Unassembled WGS sequence"/>
</dbReference>
<evidence type="ECO:0000313" key="3">
    <source>
        <dbReference type="EMBL" id="SDG47116.1"/>
    </source>
</evidence>
<dbReference type="InterPro" id="IPR053139">
    <property type="entry name" value="Surface_bspA-like"/>
</dbReference>
<dbReference type="RefSeq" id="WP_090290333.1">
    <property type="nucleotide sequence ID" value="NZ_FNCK01000010.1"/>
</dbReference>
<keyword evidence="4" id="KW-1185">Reference proteome</keyword>
<evidence type="ECO:0000256" key="1">
    <source>
        <dbReference type="SAM" id="MobiDB-lite"/>
    </source>
</evidence>
<feature type="region of interest" description="Disordered" evidence="1">
    <location>
        <begin position="116"/>
        <end position="152"/>
    </location>
</feature>
<sequence length="810" mass="89040">MNKNKFLIGSMLTISSFVLVSQSAIFAEDESNIEVSIENIHNKVASSESDTVRSELKDVLVSEGHQIETLDEKNQDDLNKSSDKNDIKNENKDSIINNEDREKLLDSGLKKPINVSKDKETEFEGNKSSEILAPTTSRESDNSLESYSETDTNLSKENLKSTYVNDQNAQILGSIITDNQNLVYKILSYKDGVGTVQLGDGEKSLIWNDDTLRISDVIQNEKGTFTVTEIASNAFYSVIEEVSGQRMGPNVSKVIIPNSILKIQDRAFFSAETVRNVEFLPKSNLKHIGKEAFYFSNLKHIKIPDSVETIGDKAFSFNENLTDLEIGEASNLKTIGKSAFSSNKKLKRLYIPKGVTSIGEEAFITTSDLEEIRVSSSNNNFKDIDGILFDKDEKNLIKYPSSKVERNYEIPEKVMSIADYAFDNNDNLKELIFGKNVKRIGDFAFKNADKLEKIKLNEGLEEIGRLAFYYMPSLESVELPKSLNSLGRNPFYGLDSLTTIIFGEGVKEFSNSTIAGPLGSLKKIIIKAKNATFAEDSFNLSDNIKGTVKIEVASDNIKNKMVELGFKEENILINLDDETPDDGTPDEETPDDGTPDEETPDDGTPDEEMPDDGTPDEETPDDSTPDDGTPDEETPDDSTPDDGTPDEETPDDSTPDDGTPDEEMPDDGTPDEEMPDDGTPDEETPDDGTPDEETPDDGTPDEEMPDDGTPDEETPDDGTPDEEMPDDGTPDEETPDDSTPSEGTPADSSPNDGVKNGDESTKVTKSAILSTSLPKTGENDPYLIFSASVLTLLGGLGLYQRSVSKKDNFV</sequence>
<keyword evidence="2" id="KW-0732">Signal</keyword>
<dbReference type="Pfam" id="PF13306">
    <property type="entry name" value="LRR_5"/>
    <property type="match status" value="2"/>
</dbReference>
<dbReference type="NCBIfam" id="TIGR01167">
    <property type="entry name" value="LPXTG_anchor"/>
    <property type="match status" value="1"/>
</dbReference>